<feature type="domain" description="Integral membrane bound transporter" evidence="8">
    <location>
        <begin position="611"/>
        <end position="750"/>
    </location>
</feature>
<comment type="subcellular location">
    <subcellularLocation>
        <location evidence="1">Membrane</location>
        <topology evidence="1">Multi-pass membrane protein</topology>
    </subcellularLocation>
</comment>
<dbReference type="STRING" id="1036612.A0A1L9SZ99"/>
<feature type="transmembrane region" description="Helical" evidence="6">
    <location>
        <begin position="21"/>
        <end position="41"/>
    </location>
</feature>
<evidence type="ECO:0000313" key="9">
    <source>
        <dbReference type="EMBL" id="OJJ52552.1"/>
    </source>
</evidence>
<dbReference type="PANTHER" id="PTHR37994:SF4">
    <property type="entry name" value="ER TRANSPORTER 6TM N-TERMINAL DOMAIN-CONTAINING PROTEIN-RELATED"/>
    <property type="match status" value="1"/>
</dbReference>
<feature type="transmembrane region" description="Helical" evidence="6">
    <location>
        <begin position="590"/>
        <end position="613"/>
    </location>
</feature>
<keyword evidence="2 6" id="KW-0812">Transmembrane</keyword>
<feature type="transmembrane region" description="Helical" evidence="6">
    <location>
        <begin position="77"/>
        <end position="96"/>
    </location>
</feature>
<feature type="transmembrane region" description="Helical" evidence="6">
    <location>
        <begin position="47"/>
        <end position="68"/>
    </location>
</feature>
<proteinExistence type="predicted"/>
<feature type="region of interest" description="Disordered" evidence="5">
    <location>
        <begin position="340"/>
        <end position="362"/>
    </location>
</feature>
<protein>
    <submittedName>
        <fullName evidence="9">Uncharacterized protein</fullName>
    </submittedName>
</protein>
<dbReference type="InterPro" id="IPR049453">
    <property type="entry name" value="Memb_transporter_dom"/>
</dbReference>
<evidence type="ECO:0000259" key="8">
    <source>
        <dbReference type="Pfam" id="PF13515"/>
    </source>
</evidence>
<gene>
    <name evidence="9" type="ORF">ASPSYDRAFT_73786</name>
</gene>
<feature type="transmembrane region" description="Helical" evidence="6">
    <location>
        <begin position="133"/>
        <end position="152"/>
    </location>
</feature>
<dbReference type="InterPro" id="IPR018823">
    <property type="entry name" value="ArAE_2_N"/>
</dbReference>
<feature type="transmembrane region" description="Helical" evidence="6">
    <location>
        <begin position="690"/>
        <end position="707"/>
    </location>
</feature>
<feature type="transmembrane region" description="Helical" evidence="6">
    <location>
        <begin position="667"/>
        <end position="683"/>
    </location>
</feature>
<feature type="domain" description="Putative ER transporter 6TM N-terminal" evidence="7">
    <location>
        <begin position="11"/>
        <end position="344"/>
    </location>
</feature>
<evidence type="ECO:0000256" key="5">
    <source>
        <dbReference type="SAM" id="MobiDB-lite"/>
    </source>
</evidence>
<dbReference type="GeneID" id="63766808"/>
<evidence type="ECO:0000313" key="10">
    <source>
        <dbReference type="Proteomes" id="UP000184356"/>
    </source>
</evidence>
<dbReference type="GO" id="GO:0016020">
    <property type="term" value="C:membrane"/>
    <property type="evidence" value="ECO:0007669"/>
    <property type="project" value="UniProtKB-SubCell"/>
</dbReference>
<dbReference type="PANTHER" id="PTHR37994">
    <property type="entry name" value="ARAE_2_N DOMAIN-CONTAINING PROTEIN-RELATED"/>
    <property type="match status" value="1"/>
</dbReference>
<organism evidence="9 10">
    <name type="scientific">Aspergillus sydowii CBS 593.65</name>
    <dbReference type="NCBI Taxonomy" id="1036612"/>
    <lineage>
        <taxon>Eukaryota</taxon>
        <taxon>Fungi</taxon>
        <taxon>Dikarya</taxon>
        <taxon>Ascomycota</taxon>
        <taxon>Pezizomycotina</taxon>
        <taxon>Eurotiomycetes</taxon>
        <taxon>Eurotiomycetidae</taxon>
        <taxon>Eurotiales</taxon>
        <taxon>Aspergillaceae</taxon>
        <taxon>Aspergillus</taxon>
        <taxon>Aspergillus subgen. Nidulantes</taxon>
    </lineage>
</organism>
<reference evidence="10" key="1">
    <citation type="journal article" date="2017" name="Genome Biol.">
        <title>Comparative genomics reveals high biological diversity and specific adaptations in the industrially and medically important fungal genus Aspergillus.</title>
        <authorList>
            <person name="de Vries R.P."/>
            <person name="Riley R."/>
            <person name="Wiebenga A."/>
            <person name="Aguilar-Osorio G."/>
            <person name="Amillis S."/>
            <person name="Uchima C.A."/>
            <person name="Anderluh G."/>
            <person name="Asadollahi M."/>
            <person name="Askin M."/>
            <person name="Barry K."/>
            <person name="Battaglia E."/>
            <person name="Bayram O."/>
            <person name="Benocci T."/>
            <person name="Braus-Stromeyer S.A."/>
            <person name="Caldana C."/>
            <person name="Canovas D."/>
            <person name="Cerqueira G.C."/>
            <person name="Chen F."/>
            <person name="Chen W."/>
            <person name="Choi C."/>
            <person name="Clum A."/>
            <person name="Dos Santos R.A."/>
            <person name="Damasio A.R."/>
            <person name="Diallinas G."/>
            <person name="Emri T."/>
            <person name="Fekete E."/>
            <person name="Flipphi M."/>
            <person name="Freyberg S."/>
            <person name="Gallo A."/>
            <person name="Gournas C."/>
            <person name="Habgood R."/>
            <person name="Hainaut M."/>
            <person name="Harispe M.L."/>
            <person name="Henrissat B."/>
            <person name="Hilden K.S."/>
            <person name="Hope R."/>
            <person name="Hossain A."/>
            <person name="Karabika E."/>
            <person name="Karaffa L."/>
            <person name="Karanyi Z."/>
            <person name="Krasevec N."/>
            <person name="Kuo A."/>
            <person name="Kusch H."/>
            <person name="LaButti K."/>
            <person name="Lagendijk E.L."/>
            <person name="Lapidus A."/>
            <person name="Levasseur A."/>
            <person name="Lindquist E."/>
            <person name="Lipzen A."/>
            <person name="Logrieco A.F."/>
            <person name="MacCabe A."/>
            <person name="Maekelae M.R."/>
            <person name="Malavazi I."/>
            <person name="Melin P."/>
            <person name="Meyer V."/>
            <person name="Mielnichuk N."/>
            <person name="Miskei M."/>
            <person name="Molnar A.P."/>
            <person name="Mule G."/>
            <person name="Ngan C.Y."/>
            <person name="Orejas M."/>
            <person name="Orosz E."/>
            <person name="Ouedraogo J.P."/>
            <person name="Overkamp K.M."/>
            <person name="Park H.-S."/>
            <person name="Perrone G."/>
            <person name="Piumi F."/>
            <person name="Punt P.J."/>
            <person name="Ram A.F."/>
            <person name="Ramon A."/>
            <person name="Rauscher S."/>
            <person name="Record E."/>
            <person name="Riano-Pachon D.M."/>
            <person name="Robert V."/>
            <person name="Roehrig J."/>
            <person name="Ruller R."/>
            <person name="Salamov A."/>
            <person name="Salih N.S."/>
            <person name="Samson R.A."/>
            <person name="Sandor E."/>
            <person name="Sanguinetti M."/>
            <person name="Schuetze T."/>
            <person name="Sepcic K."/>
            <person name="Shelest E."/>
            <person name="Sherlock G."/>
            <person name="Sophianopoulou V."/>
            <person name="Squina F.M."/>
            <person name="Sun H."/>
            <person name="Susca A."/>
            <person name="Todd R.B."/>
            <person name="Tsang A."/>
            <person name="Unkles S.E."/>
            <person name="van de Wiele N."/>
            <person name="van Rossen-Uffink D."/>
            <person name="Oliveira J.V."/>
            <person name="Vesth T.C."/>
            <person name="Visser J."/>
            <person name="Yu J.-H."/>
            <person name="Zhou M."/>
            <person name="Andersen M.R."/>
            <person name="Archer D.B."/>
            <person name="Baker S.E."/>
            <person name="Benoit I."/>
            <person name="Brakhage A.A."/>
            <person name="Braus G.H."/>
            <person name="Fischer R."/>
            <person name="Frisvad J.C."/>
            <person name="Goldman G.H."/>
            <person name="Houbraken J."/>
            <person name="Oakley B."/>
            <person name="Pocsi I."/>
            <person name="Scazzocchio C."/>
            <person name="Seiboth B."/>
            <person name="vanKuyk P.A."/>
            <person name="Wortman J."/>
            <person name="Dyer P.S."/>
            <person name="Grigoriev I.V."/>
        </authorList>
    </citation>
    <scope>NUCLEOTIDE SEQUENCE [LARGE SCALE GENOMIC DNA]</scope>
    <source>
        <strain evidence="10">CBS 593.65</strain>
    </source>
</reference>
<accession>A0A1L9SZ99</accession>
<feature type="transmembrane region" description="Helical" evidence="6">
    <location>
        <begin position="735"/>
        <end position="757"/>
    </location>
</feature>
<feature type="transmembrane region" description="Helical" evidence="6">
    <location>
        <begin position="198"/>
        <end position="219"/>
    </location>
</feature>
<evidence type="ECO:0000256" key="1">
    <source>
        <dbReference type="ARBA" id="ARBA00004141"/>
    </source>
</evidence>
<dbReference type="OrthoDB" id="2274698at2759"/>
<dbReference type="Pfam" id="PF13515">
    <property type="entry name" value="FUSC_2"/>
    <property type="match status" value="1"/>
</dbReference>
<dbReference type="AlphaFoldDB" id="A0A1L9SZ99"/>
<keyword evidence="10" id="KW-1185">Reference proteome</keyword>
<dbReference type="Pfam" id="PF10337">
    <property type="entry name" value="ArAE_2_N"/>
    <property type="match status" value="1"/>
</dbReference>
<feature type="transmembrane region" description="Helical" evidence="6">
    <location>
        <begin position="164"/>
        <end position="186"/>
    </location>
</feature>
<dbReference type="RefSeq" id="XP_040696358.1">
    <property type="nucleotide sequence ID" value="XM_040850735.1"/>
</dbReference>
<dbReference type="EMBL" id="KV878601">
    <property type="protein sequence ID" value="OJJ52552.1"/>
    <property type="molecule type" value="Genomic_DNA"/>
</dbReference>
<feature type="transmembrane region" description="Helical" evidence="6">
    <location>
        <begin position="642"/>
        <end position="661"/>
    </location>
</feature>
<evidence type="ECO:0000256" key="2">
    <source>
        <dbReference type="ARBA" id="ARBA00022692"/>
    </source>
</evidence>
<sequence>MSTAGRASLASKAWAKYGIDLGTFLVIAKGALPAVICVAMYEATPVANLYTTLGYLNSIVASLSFSFLPRAKFLQMSVLNVIGTCIGAAFSLLLMYCSTQARVHTTPPAAMAQLLQAISQSSSDPSQSSILSLPYNSSASAVSGIWLFFGVWISTSIRARRPQLIFPVVMFNIMINVSATYGTLLPTMKMAESFVREVLLSMLTGLGISFGVGIFFIPITSRTTARKMIVGYISLLKNTIHAEQERVKLLKSRRIYRVETSTTSMQTPSPKSTGVSDALQRLASTHRALETEINCVAREVEFNRLSTESFREIFSNLGAVAFQVRGLDTIADALEQNATIQEQRMNEGPTATGDGDSGEEAHNSQLSAAIYRNANGLFTEVAGLVEESLDHFLLTLEMVPSSLKKSQHQKTAGDDARDASYFPGGDSFSTYLEQRLDNIHTQAWDNLENIRLLSRRQHTSDGTEDIAHGLDGSSIEELYLLLHMQAMLQSTGKCVLVFIQAADRIRADKQSFKKAFRYPSLQTLKLWVRSLLMTHTTDIHSTDRSAKSSFGDLYHGMRDPEREPPGTWWELLISSFEQFYRFFGSEDSQLGFRAACATMSIAIVAFLASGQVFFIKQRLIWASITVAVALTTSSGSATRGLFWRVVGTVAAMVFSIVNYYIVDGKTAGVIVFLFVFLCFDMYIMVKFPRYLIAGLLGLVTQVLIIGYELQVRKIGRQLAETSGQPVYPIYEIAPYRLLAVIGGCFSAFIWTIFPSAVTDAYRIRTKLGLSLDLLSQYYTCSQVVWDLDLKALVEPNSPTLNPWQKEELVKMRSNLFGEILVLIEEVKQHLNDSFWDPRRGGKFPKQKYRELAYQIQSIVSHLGLISTTANLLPDTLKEDARPKSTQDWRNALVQLMLSRRSDEVVCAFSMLASSLSDGKPLPPCSVPTLYNTSPEINKLLSLDHMAEPGFVIYAAPRVVSELWRNQLQRVIENVRYLVGEFRFSVLDSPYHA</sequence>
<keyword evidence="4 6" id="KW-0472">Membrane</keyword>
<dbReference type="Proteomes" id="UP000184356">
    <property type="component" value="Unassembled WGS sequence"/>
</dbReference>
<dbReference type="VEuPathDB" id="FungiDB:ASPSYDRAFT_73786"/>
<evidence type="ECO:0000256" key="6">
    <source>
        <dbReference type="SAM" id="Phobius"/>
    </source>
</evidence>
<evidence type="ECO:0000256" key="3">
    <source>
        <dbReference type="ARBA" id="ARBA00022989"/>
    </source>
</evidence>
<evidence type="ECO:0000259" key="7">
    <source>
        <dbReference type="Pfam" id="PF10337"/>
    </source>
</evidence>
<name>A0A1L9SZ99_9EURO</name>
<evidence type="ECO:0000256" key="4">
    <source>
        <dbReference type="ARBA" id="ARBA00023136"/>
    </source>
</evidence>
<keyword evidence="3 6" id="KW-1133">Transmembrane helix</keyword>